<protein>
    <submittedName>
        <fullName evidence="3">PQQ-binding-like beta-propeller repeat protein</fullName>
    </submittedName>
</protein>
<evidence type="ECO:0000256" key="2">
    <source>
        <dbReference type="SAM" id="Phobius"/>
    </source>
</evidence>
<accession>A0A6N7ZHF5</accession>
<evidence type="ECO:0000256" key="1">
    <source>
        <dbReference type="SAM" id="MobiDB-lite"/>
    </source>
</evidence>
<organism evidence="3 4">
    <name type="scientific">Cellulosimicrobium composti</name>
    <dbReference type="NCBI Taxonomy" id="2672572"/>
    <lineage>
        <taxon>Bacteria</taxon>
        <taxon>Bacillati</taxon>
        <taxon>Actinomycetota</taxon>
        <taxon>Actinomycetes</taxon>
        <taxon>Micrococcales</taxon>
        <taxon>Promicromonosporaceae</taxon>
        <taxon>Cellulosimicrobium</taxon>
    </lineage>
</organism>
<evidence type="ECO:0000313" key="4">
    <source>
        <dbReference type="Proteomes" id="UP000440668"/>
    </source>
</evidence>
<feature type="compositionally biased region" description="Gly residues" evidence="1">
    <location>
        <begin position="93"/>
        <end position="102"/>
    </location>
</feature>
<keyword evidence="2" id="KW-0812">Transmembrane</keyword>
<keyword evidence="2" id="KW-0472">Membrane</keyword>
<feature type="compositionally biased region" description="Acidic residues" evidence="1">
    <location>
        <begin position="18"/>
        <end position="28"/>
    </location>
</feature>
<dbReference type="AlphaFoldDB" id="A0A6N7ZHF5"/>
<keyword evidence="2" id="KW-1133">Transmembrane helix</keyword>
<dbReference type="RefSeq" id="WP_155098861.1">
    <property type="nucleotide sequence ID" value="NZ_WMKA01000013.1"/>
</dbReference>
<comment type="caution">
    <text evidence="3">The sequence shown here is derived from an EMBL/GenBank/DDBJ whole genome shotgun (WGS) entry which is preliminary data.</text>
</comment>
<feature type="region of interest" description="Disordered" evidence="1">
    <location>
        <begin position="16"/>
        <end position="118"/>
    </location>
</feature>
<proteinExistence type="predicted"/>
<dbReference type="SMART" id="SM00564">
    <property type="entry name" value="PQQ"/>
    <property type="match status" value="2"/>
</dbReference>
<feature type="compositionally biased region" description="Pro residues" evidence="1">
    <location>
        <begin position="30"/>
        <end position="40"/>
    </location>
</feature>
<dbReference type="InterPro" id="IPR018391">
    <property type="entry name" value="PQQ_b-propeller_rpt"/>
</dbReference>
<dbReference type="EMBL" id="WMKA01000013">
    <property type="protein sequence ID" value="MTG88895.1"/>
    <property type="molecule type" value="Genomic_DNA"/>
</dbReference>
<sequence>MPLRRRDARDRLTFELVESTDEDVDDEVAPPVPRTRPPGAPGFTRPSPGAQTSPSTDLDARPGATPVASDHPADTAASPDAGPGVPDDAVGDGLYGGDGGAPDGAEDEPGRPRRGRRTAVVGATAAGVALVLGGMLAVDAWQGRGELDRLRTAPGAVEPLPDAPEERWTTDVALANSIGFLPSTVVTVEEGAAVGSSLDTGEELWRVDVGVGAACGSVFLWSPPAGEPDPTIVCVAPVLDGAGAQDEDDLPTDPWAGRVETTDWEVVVVDAAGEVLGRRSTTTEGGVPAPGPGGTVVRAERVGPVPEGDGAELEVDMTTGSIGEVPEGRPAVLRVEDALTGDVRWDAELPFVARSGQCVEWSEVDGAETVRASLEGLWTGAEPRLVRVDGCGVTGWFTPDGARLDDPDNPVDSVVALGDGTYYRDPASNEYGWGYGSEVPADPTAAPAVLGPDGSLRWEAPGPVLVPQSTDGRPAPLLVQDGIEVAAFDGTGAEVWRGTEPWTPESVLVAAGGTFVVSTGYGGAVLVGIDAATGRETWSLSREDVDGLLGDAGSEASGWSVDSAYTDGSRAIAVVSDWQDGSSTLVALDLADGRVVWTADWGEDARGSWVLPIQGRLLRLGEAAITRLG</sequence>
<dbReference type="SUPFAM" id="SSF50998">
    <property type="entry name" value="Quinoprotein alcohol dehydrogenase-like"/>
    <property type="match status" value="1"/>
</dbReference>
<gene>
    <name evidence="3" type="ORF">GJV82_08045</name>
</gene>
<reference evidence="3 4" key="1">
    <citation type="submission" date="2019-11" db="EMBL/GenBank/DDBJ databases">
        <title>Cellulosimicrobium composti sp. nov. isolated from a compost.</title>
        <authorList>
            <person name="Yang Y."/>
        </authorList>
    </citation>
    <scope>NUCLEOTIDE SEQUENCE [LARGE SCALE GENOMIC DNA]</scope>
    <source>
        <strain evidence="3 4">BIT-GX5</strain>
    </source>
</reference>
<evidence type="ECO:0000313" key="3">
    <source>
        <dbReference type="EMBL" id="MTG88895.1"/>
    </source>
</evidence>
<dbReference type="InterPro" id="IPR015943">
    <property type="entry name" value="WD40/YVTN_repeat-like_dom_sf"/>
</dbReference>
<dbReference type="Proteomes" id="UP000440668">
    <property type="component" value="Unassembled WGS sequence"/>
</dbReference>
<feature type="transmembrane region" description="Helical" evidence="2">
    <location>
        <begin position="119"/>
        <end position="141"/>
    </location>
</feature>
<name>A0A6N7ZHF5_9MICO</name>
<dbReference type="Gene3D" id="2.130.10.10">
    <property type="entry name" value="YVTN repeat-like/Quinoprotein amine dehydrogenase"/>
    <property type="match status" value="1"/>
</dbReference>
<dbReference type="InterPro" id="IPR011047">
    <property type="entry name" value="Quinoprotein_ADH-like_sf"/>
</dbReference>
<feature type="compositionally biased region" description="Low complexity" evidence="1">
    <location>
        <begin position="76"/>
        <end position="92"/>
    </location>
</feature>